<accession>A0A1M6PXL9</accession>
<evidence type="ECO:0000313" key="2">
    <source>
        <dbReference type="EMBL" id="SHK12724.1"/>
    </source>
</evidence>
<gene>
    <name evidence="2" type="ORF">SAMN05444371_1387</name>
</gene>
<name>A0A1M6PXL9_9FLAO</name>
<dbReference type="AlphaFoldDB" id="A0A1M6PXL9"/>
<feature type="transmembrane region" description="Helical" evidence="1">
    <location>
        <begin position="84"/>
        <end position="104"/>
    </location>
</feature>
<reference evidence="3" key="1">
    <citation type="submission" date="2016-11" db="EMBL/GenBank/DDBJ databases">
        <authorList>
            <person name="Varghese N."/>
            <person name="Submissions S."/>
        </authorList>
    </citation>
    <scope>NUCLEOTIDE SEQUENCE [LARGE SCALE GENOMIC DNA]</scope>
    <source>
        <strain evidence="3">DSM 18016</strain>
    </source>
</reference>
<evidence type="ECO:0000256" key="1">
    <source>
        <dbReference type="SAM" id="Phobius"/>
    </source>
</evidence>
<dbReference type="EMBL" id="FRAM01000001">
    <property type="protein sequence ID" value="SHK12724.1"/>
    <property type="molecule type" value="Genomic_DNA"/>
</dbReference>
<organism evidence="2 3">
    <name type="scientific">Epilithonimonas mollis</name>
    <dbReference type="NCBI Taxonomy" id="216903"/>
    <lineage>
        <taxon>Bacteria</taxon>
        <taxon>Pseudomonadati</taxon>
        <taxon>Bacteroidota</taxon>
        <taxon>Flavobacteriia</taxon>
        <taxon>Flavobacteriales</taxon>
        <taxon>Weeksellaceae</taxon>
        <taxon>Chryseobacterium group</taxon>
        <taxon>Epilithonimonas</taxon>
    </lineage>
</organism>
<keyword evidence="1" id="KW-0472">Membrane</keyword>
<sequence length="143" mass="17311">MKILRYFCILLGVLGLIAIRGIEDHFFYDPFLIFFKSANHSADFPNFVWGKLILNYLLRFTLNTFFSLVIIHFIFQNSKWTKEALILMLLVFVIVFPIYLYCIYDRFQFGYLFSFYVRRFVIQPLTVILLIPIFYYRKRIAQI</sequence>
<feature type="transmembrane region" description="Helical" evidence="1">
    <location>
        <begin position="116"/>
        <end position="136"/>
    </location>
</feature>
<proteinExistence type="predicted"/>
<keyword evidence="1" id="KW-0812">Transmembrane</keyword>
<evidence type="ECO:0000313" key="3">
    <source>
        <dbReference type="Proteomes" id="UP000184498"/>
    </source>
</evidence>
<feature type="transmembrane region" description="Helical" evidence="1">
    <location>
        <begin position="56"/>
        <end position="75"/>
    </location>
</feature>
<dbReference type="OrthoDB" id="982493at2"/>
<dbReference type="Proteomes" id="UP000184498">
    <property type="component" value="Unassembled WGS sequence"/>
</dbReference>
<dbReference type="RefSeq" id="WP_072997021.1">
    <property type="nucleotide sequence ID" value="NZ_FRAM01000001.1"/>
</dbReference>
<keyword evidence="3" id="KW-1185">Reference proteome</keyword>
<dbReference type="NCBIfam" id="TIGR04127">
    <property type="entry name" value="flavo_near_exo"/>
    <property type="match status" value="1"/>
</dbReference>
<dbReference type="InterPro" id="IPR026414">
    <property type="entry name" value="ExosoTase_F-assoc_memb"/>
</dbReference>
<keyword evidence="1" id="KW-1133">Transmembrane helix</keyword>
<protein>
    <submittedName>
        <fullName evidence="2">Exosortase F-associated protein</fullName>
    </submittedName>
</protein>
<dbReference type="STRING" id="216903.SAMN05444371_1387"/>